<dbReference type="InterPro" id="IPR006311">
    <property type="entry name" value="TAT_signal"/>
</dbReference>
<dbReference type="PROSITE" id="PS51318">
    <property type="entry name" value="TAT"/>
    <property type="match status" value="1"/>
</dbReference>
<protein>
    <submittedName>
        <fullName evidence="2">Uncharacterized protein</fullName>
    </submittedName>
</protein>
<dbReference type="Proteomes" id="UP000546162">
    <property type="component" value="Unassembled WGS sequence"/>
</dbReference>
<sequence>MRRRTLLASAGAGAMLTASGLPAAPAEAAVKPVVRTYAVQGTDLAVSLLPGPAATVLLYAARRFHYEIDALRPGDLVTDASGTVLDIRPGWYPAGARDGFLPYQKIVIHDIVAQCDGMLAWGGDARTPREGRFAIAVQPADRRLRVLAKRLDTDAASPSRRVGAGTALPFTTDRVRRAQSVRRSMAR</sequence>
<gene>
    <name evidence="2" type="ORF">BJY16_003812</name>
</gene>
<comment type="caution">
    <text evidence="2">The sequence shown here is derived from an EMBL/GenBank/DDBJ whole genome shotgun (WGS) entry which is preliminary data.</text>
</comment>
<keyword evidence="1" id="KW-0732">Signal</keyword>
<evidence type="ECO:0000313" key="2">
    <source>
        <dbReference type="EMBL" id="MBB4740353.1"/>
    </source>
</evidence>
<proteinExistence type="predicted"/>
<feature type="signal peptide" evidence="1">
    <location>
        <begin position="1"/>
        <end position="23"/>
    </location>
</feature>
<organism evidence="2 3">
    <name type="scientific">Actinoplanes octamycinicus</name>
    <dbReference type="NCBI Taxonomy" id="135948"/>
    <lineage>
        <taxon>Bacteria</taxon>
        <taxon>Bacillati</taxon>
        <taxon>Actinomycetota</taxon>
        <taxon>Actinomycetes</taxon>
        <taxon>Micromonosporales</taxon>
        <taxon>Micromonosporaceae</taxon>
        <taxon>Actinoplanes</taxon>
    </lineage>
</organism>
<feature type="chain" id="PRO_5039674363" evidence="1">
    <location>
        <begin position="24"/>
        <end position="187"/>
    </location>
</feature>
<dbReference type="AlphaFoldDB" id="A0A7W7GY05"/>
<reference evidence="2 3" key="1">
    <citation type="submission" date="2020-08" db="EMBL/GenBank/DDBJ databases">
        <title>Sequencing the genomes of 1000 actinobacteria strains.</title>
        <authorList>
            <person name="Klenk H.-P."/>
        </authorList>
    </citation>
    <scope>NUCLEOTIDE SEQUENCE [LARGE SCALE GENOMIC DNA]</scope>
    <source>
        <strain evidence="2 3">DSM 45809</strain>
    </source>
</reference>
<dbReference type="EMBL" id="JACHNB010000001">
    <property type="protein sequence ID" value="MBB4740353.1"/>
    <property type="molecule type" value="Genomic_DNA"/>
</dbReference>
<evidence type="ECO:0000313" key="3">
    <source>
        <dbReference type="Proteomes" id="UP000546162"/>
    </source>
</evidence>
<name>A0A7W7GY05_9ACTN</name>
<keyword evidence="3" id="KW-1185">Reference proteome</keyword>
<evidence type="ECO:0000256" key="1">
    <source>
        <dbReference type="SAM" id="SignalP"/>
    </source>
</evidence>
<dbReference type="RefSeq" id="WP_239177933.1">
    <property type="nucleotide sequence ID" value="NZ_BAABFG010000005.1"/>
</dbReference>
<accession>A0A7W7GY05</accession>